<feature type="region of interest" description="Disordered" evidence="3">
    <location>
        <begin position="1"/>
        <end position="66"/>
    </location>
</feature>
<dbReference type="PANTHER" id="PTHR46093:SF18">
    <property type="entry name" value="FIBRONECTIN TYPE-III DOMAIN-CONTAINING PROTEIN"/>
    <property type="match status" value="1"/>
</dbReference>
<dbReference type="Pfam" id="PF24681">
    <property type="entry name" value="Kelch_KLHDC2_KLHL20_DRC7"/>
    <property type="match status" value="2"/>
</dbReference>
<dbReference type="Proteomes" id="UP000567179">
    <property type="component" value="Unassembled WGS sequence"/>
</dbReference>
<dbReference type="InterPro" id="IPR015915">
    <property type="entry name" value="Kelch-typ_b-propeller"/>
</dbReference>
<evidence type="ECO:0000256" key="3">
    <source>
        <dbReference type="SAM" id="MobiDB-lite"/>
    </source>
</evidence>
<evidence type="ECO:0000256" key="2">
    <source>
        <dbReference type="ARBA" id="ARBA00022737"/>
    </source>
</evidence>
<keyword evidence="2" id="KW-0677">Repeat</keyword>
<evidence type="ECO:0000256" key="1">
    <source>
        <dbReference type="ARBA" id="ARBA00022441"/>
    </source>
</evidence>
<dbReference type="EMBL" id="JAACJJ010000028">
    <property type="protein sequence ID" value="KAF5321810.1"/>
    <property type="molecule type" value="Genomic_DNA"/>
</dbReference>
<keyword evidence="1" id="KW-0880">Kelch repeat</keyword>
<dbReference type="OrthoDB" id="3228507at2759"/>
<evidence type="ECO:0008006" key="6">
    <source>
        <dbReference type="Google" id="ProtNLM"/>
    </source>
</evidence>
<comment type="caution">
    <text evidence="4">The sequence shown here is derived from an EMBL/GenBank/DDBJ whole genome shotgun (WGS) entry which is preliminary data.</text>
</comment>
<feature type="region of interest" description="Disordered" evidence="3">
    <location>
        <begin position="681"/>
        <end position="752"/>
    </location>
</feature>
<proteinExistence type="predicted"/>
<sequence length="842" mass="92966">MITRTMPRDNESDIYVTDDDDSDAASPSPVSTGTVSNPRKRRAGPGTRTAPRARRSRRMEGGPSSTAGIVWADVKAIGGACPPQNCKSSIVEDPSNHRVFLVGGLRPDEKNEYPSSDLWCCDTTTMAWKDLTPMKTPIPRLTLPGCCLVKIGDRGFIFIIGGFDADLYQPSARVIVVDPDNLSWWYLEVEGNPLRPRIHPAVASVGDSVYVFGGYARLEPLKCDPLPHNSFSILALNQDNDSWRWKLYINPIPQDHVFGAAIPLYNGKKILLLPGRHTEDDSSPNSPSVVIGGWTKLQDQFVSELWHLLFSPEDRIHCHKFAQHISDLSPPATMGDNDSDIYATDKEEGPSSLAIVTVVARKRPATARSHASRPRPPRASKRAKRTTAAGGRTGAPSTAGNCAQVKHIDGECAPFNDKSAYIDDPINHRTFLLGGIKYGDYNEYPTSDFYCCDTMSMTWKNLTNSLTFRTPTDPFATAEIHPKKTSLPQLSFPGSALVRVAEKSFIFIFGGYDPGANAPTSSVIVVDPDALTWWYLNIEGEGVSPRINPTAASVGNEVFVFGGYKRFGNDCGPCSSYNVLSYTPGTGTWQWKTRDKPYPKLVAANHAFGAAIPVYEGEKILLLPGRHTEDDKITFTPTNIFYYHIDNDSFQSATRDFSGKFPQSMYWYYAYEYREPTAVPPPPNSHSAYLNGSANTSPSALRQTSIASPNGKRPRGRKDQGASRRIAHPVTVSASATNANSTPHNQNPYSSRTSPSVIICGWNDSDCGSFLVPELWHLFLNPKDRIICLNMAKCIWDLNHDFQLFFCVEGQLRLLGRPGDEGNGQDPNQAIRCFDTYVDLLY</sequence>
<organism evidence="4 5">
    <name type="scientific">Psilocybe cf. subviscida</name>
    <dbReference type="NCBI Taxonomy" id="2480587"/>
    <lineage>
        <taxon>Eukaryota</taxon>
        <taxon>Fungi</taxon>
        <taxon>Dikarya</taxon>
        <taxon>Basidiomycota</taxon>
        <taxon>Agaricomycotina</taxon>
        <taxon>Agaricomycetes</taxon>
        <taxon>Agaricomycetidae</taxon>
        <taxon>Agaricales</taxon>
        <taxon>Agaricineae</taxon>
        <taxon>Strophariaceae</taxon>
        <taxon>Psilocybe</taxon>
    </lineage>
</organism>
<reference evidence="4 5" key="1">
    <citation type="journal article" date="2020" name="ISME J.">
        <title>Uncovering the hidden diversity of litter-decomposition mechanisms in mushroom-forming fungi.</title>
        <authorList>
            <person name="Floudas D."/>
            <person name="Bentzer J."/>
            <person name="Ahren D."/>
            <person name="Johansson T."/>
            <person name="Persson P."/>
            <person name="Tunlid A."/>
        </authorList>
    </citation>
    <scope>NUCLEOTIDE SEQUENCE [LARGE SCALE GENOMIC DNA]</scope>
    <source>
        <strain evidence="4 5">CBS 101986</strain>
    </source>
</reference>
<feature type="compositionally biased region" description="Basic residues" evidence="3">
    <location>
        <begin position="362"/>
        <end position="385"/>
    </location>
</feature>
<feature type="region of interest" description="Disordered" evidence="3">
    <location>
        <begin position="362"/>
        <end position="401"/>
    </location>
</feature>
<evidence type="ECO:0000313" key="4">
    <source>
        <dbReference type="EMBL" id="KAF5321810.1"/>
    </source>
</evidence>
<feature type="compositionally biased region" description="Polar residues" evidence="3">
    <location>
        <begin position="732"/>
        <end position="752"/>
    </location>
</feature>
<dbReference type="PANTHER" id="PTHR46093">
    <property type="entry name" value="ACYL-COA-BINDING DOMAIN-CONTAINING PROTEIN 5"/>
    <property type="match status" value="1"/>
</dbReference>
<feature type="compositionally biased region" description="Basic and acidic residues" evidence="3">
    <location>
        <begin position="1"/>
        <end position="11"/>
    </location>
</feature>
<evidence type="ECO:0000313" key="5">
    <source>
        <dbReference type="Proteomes" id="UP000567179"/>
    </source>
</evidence>
<protein>
    <recommendedName>
        <fullName evidence="6">Galactose oxidase</fullName>
    </recommendedName>
</protein>
<name>A0A8H5BEK3_9AGAR</name>
<feature type="compositionally biased region" description="Polar residues" evidence="3">
    <location>
        <begin position="685"/>
        <end position="708"/>
    </location>
</feature>
<dbReference type="SUPFAM" id="SSF117281">
    <property type="entry name" value="Kelch motif"/>
    <property type="match status" value="2"/>
</dbReference>
<gene>
    <name evidence="4" type="ORF">D9619_000635</name>
</gene>
<dbReference type="AlphaFoldDB" id="A0A8H5BEK3"/>
<accession>A0A8H5BEK3</accession>
<keyword evidence="5" id="KW-1185">Reference proteome</keyword>
<dbReference type="Gene3D" id="2.120.10.80">
    <property type="entry name" value="Kelch-type beta propeller"/>
    <property type="match status" value="2"/>
</dbReference>